<reference evidence="2 3" key="1">
    <citation type="submission" date="2024-01" db="EMBL/GenBank/DDBJ databases">
        <title>The genome of the rayed Mediterranean limpet Patella caerulea (Linnaeus, 1758).</title>
        <authorList>
            <person name="Anh-Thu Weber A."/>
            <person name="Halstead-Nussloch G."/>
        </authorList>
    </citation>
    <scope>NUCLEOTIDE SEQUENCE [LARGE SCALE GENOMIC DNA]</scope>
    <source>
        <strain evidence="2">AATW-2023a</strain>
        <tissue evidence="2">Whole specimen</tissue>
    </source>
</reference>
<comment type="caution">
    <text evidence="2">The sequence shown here is derived from an EMBL/GenBank/DDBJ whole genome shotgun (WGS) entry which is preliminary data.</text>
</comment>
<keyword evidence="3" id="KW-1185">Reference proteome</keyword>
<feature type="compositionally biased region" description="Basic and acidic residues" evidence="1">
    <location>
        <begin position="36"/>
        <end position="62"/>
    </location>
</feature>
<feature type="compositionally biased region" description="Polar residues" evidence="1">
    <location>
        <begin position="22"/>
        <end position="33"/>
    </location>
</feature>
<dbReference type="Proteomes" id="UP001347796">
    <property type="component" value="Unassembled WGS sequence"/>
</dbReference>
<accession>A0AAN8JTT2</accession>
<organism evidence="2 3">
    <name type="scientific">Patella caerulea</name>
    <name type="common">Rayed Mediterranean limpet</name>
    <dbReference type="NCBI Taxonomy" id="87958"/>
    <lineage>
        <taxon>Eukaryota</taxon>
        <taxon>Metazoa</taxon>
        <taxon>Spiralia</taxon>
        <taxon>Lophotrochozoa</taxon>
        <taxon>Mollusca</taxon>
        <taxon>Gastropoda</taxon>
        <taxon>Patellogastropoda</taxon>
        <taxon>Patelloidea</taxon>
        <taxon>Patellidae</taxon>
        <taxon>Patella</taxon>
    </lineage>
</organism>
<gene>
    <name evidence="2" type="ORF">SNE40_010628</name>
</gene>
<feature type="compositionally biased region" description="Acidic residues" evidence="1">
    <location>
        <begin position="7"/>
        <end position="21"/>
    </location>
</feature>
<dbReference type="EMBL" id="JAZGQO010000007">
    <property type="protein sequence ID" value="KAK6183082.1"/>
    <property type="molecule type" value="Genomic_DNA"/>
</dbReference>
<evidence type="ECO:0000256" key="1">
    <source>
        <dbReference type="SAM" id="MobiDB-lite"/>
    </source>
</evidence>
<name>A0AAN8JTT2_PATCE</name>
<feature type="compositionally biased region" description="Polar residues" evidence="1">
    <location>
        <begin position="163"/>
        <end position="184"/>
    </location>
</feature>
<feature type="compositionally biased region" description="Basic and acidic residues" evidence="1">
    <location>
        <begin position="105"/>
        <end position="116"/>
    </location>
</feature>
<protein>
    <submittedName>
        <fullName evidence="2">Uncharacterized protein</fullName>
    </submittedName>
</protein>
<proteinExistence type="predicted"/>
<sequence length="248" mass="27673">MQVSTSELEDSGYAETCETEQESGVIQEISTIDCSIKPDEKESGDSKNARDNRSISIKREDGNESNFESKLPSREPTPSKIIPPVEVTRGMKIRRFDQQTPGCELENRIVPEDRRQSSKSSLNDPPKILRPLMPRGPGIKKVVSNIRTPTQDKSSDKLPSLLDPNNQILPQNRSRPVSVKTSTTPVLKGLKTSLAQFPKINSPSIYNKVDVSANIKNSEKPRRNFSPVPPSSQKPAHRRSLLNDIQHI</sequence>
<feature type="region of interest" description="Disordered" evidence="1">
    <location>
        <begin position="1"/>
        <end position="184"/>
    </location>
</feature>
<dbReference type="AlphaFoldDB" id="A0AAN8JTT2"/>
<evidence type="ECO:0000313" key="2">
    <source>
        <dbReference type="EMBL" id="KAK6183082.1"/>
    </source>
</evidence>
<evidence type="ECO:0000313" key="3">
    <source>
        <dbReference type="Proteomes" id="UP001347796"/>
    </source>
</evidence>
<feature type="region of interest" description="Disordered" evidence="1">
    <location>
        <begin position="216"/>
        <end position="248"/>
    </location>
</feature>